<dbReference type="Proteomes" id="UP000036890">
    <property type="component" value="Unassembled WGS sequence"/>
</dbReference>
<dbReference type="EMBL" id="AJLO02000039">
    <property type="protein sequence ID" value="KOE97832.1"/>
    <property type="molecule type" value="Genomic_DNA"/>
</dbReference>
<evidence type="ECO:0000313" key="2">
    <source>
        <dbReference type="Proteomes" id="UP000036890"/>
    </source>
</evidence>
<dbReference type="AlphaFoldDB" id="A0A0L8A615"/>
<evidence type="ECO:0000313" key="1">
    <source>
        <dbReference type="EMBL" id="KOE97832.1"/>
    </source>
</evidence>
<sequence length="184" mass="19490">MGIEHELKDAISNTEQLIGQISQMYRSGIRFSLAKDAVDRAHSVLATNDEPAMQHAWVEVTVAQAALSAQTYARCKELQGAPSLNRAIIESKMDVYLASTQAALRQLLANETLLGPIPDIQLPDAAVISLAEATGKDAAKFIDSAAAWIFSNQDKMIAAAKAKADAKASASANSASGGSQKHKL</sequence>
<name>A0A0L8A615_9GAMM</name>
<gene>
    <name evidence="1" type="ORF">W7K_17895</name>
</gene>
<protein>
    <submittedName>
        <fullName evidence="1">Uncharacterized protein</fullName>
    </submittedName>
</protein>
<accession>A0A0L8A615</accession>
<comment type="caution">
    <text evidence="1">The sequence shown here is derived from an EMBL/GenBank/DDBJ whole genome shotgun (WGS) entry which is preliminary data.</text>
</comment>
<reference evidence="1 2" key="1">
    <citation type="journal article" date="2012" name="J. Bacteriol.">
        <title>Genome sequence of a novel nicotine-degrading strain, Pseudomonas geniculata N1.</title>
        <authorList>
            <person name="Tang H."/>
            <person name="Yu H."/>
            <person name="Tai C."/>
            <person name="Huang K."/>
            <person name="Liu Y."/>
            <person name="Wang L."/>
            <person name="Yao Y."/>
            <person name="Wu G."/>
            <person name="Xu P."/>
        </authorList>
    </citation>
    <scope>NUCLEOTIDE SEQUENCE [LARGE SCALE GENOMIC DNA]</scope>
    <source>
        <strain evidence="1 2">N1</strain>
    </source>
</reference>
<proteinExistence type="predicted"/>
<organism evidence="1 2">
    <name type="scientific">Stenotrophomonas geniculata N1</name>
    <dbReference type="NCBI Taxonomy" id="1167641"/>
    <lineage>
        <taxon>Bacteria</taxon>
        <taxon>Pseudomonadati</taxon>
        <taxon>Pseudomonadota</taxon>
        <taxon>Gammaproteobacteria</taxon>
        <taxon>Lysobacterales</taxon>
        <taxon>Lysobacteraceae</taxon>
        <taxon>Stenotrophomonas</taxon>
    </lineage>
</organism>